<comment type="catalytic activity">
    <reaction evidence="9">
        <text>RNA(n) + a ribonucleoside 5'-triphosphate = RNA(n+1) + diphosphate</text>
        <dbReference type="Rhea" id="RHEA:21248"/>
        <dbReference type="Rhea" id="RHEA-COMP:14527"/>
        <dbReference type="Rhea" id="RHEA-COMP:17342"/>
        <dbReference type="ChEBI" id="CHEBI:33019"/>
        <dbReference type="ChEBI" id="CHEBI:61557"/>
        <dbReference type="ChEBI" id="CHEBI:140395"/>
        <dbReference type="EC" id="2.7.7.6"/>
    </reaction>
</comment>
<evidence type="ECO:0000259" key="13">
    <source>
        <dbReference type="Pfam" id="PF05000"/>
    </source>
</evidence>
<dbReference type="EC" id="2.7.7.6" evidence="9"/>
<evidence type="ECO:0000256" key="3">
    <source>
        <dbReference type="ARBA" id="ARBA00022679"/>
    </source>
</evidence>
<dbReference type="Gene3D" id="2.40.50.100">
    <property type="match status" value="1"/>
</dbReference>
<keyword evidence="7 9" id="KW-0804">Transcription</keyword>
<evidence type="ECO:0000256" key="6">
    <source>
        <dbReference type="ARBA" id="ARBA00022833"/>
    </source>
</evidence>
<dbReference type="Gene3D" id="1.10.274.100">
    <property type="entry name" value="RNA polymerase Rpb1, domain 3"/>
    <property type="match status" value="1"/>
</dbReference>
<feature type="binding site" evidence="9">
    <location>
        <position position="306"/>
    </location>
    <ligand>
        <name>Zn(2+)</name>
        <dbReference type="ChEBI" id="CHEBI:29105"/>
    </ligand>
</feature>
<keyword evidence="3 9" id="KW-0808">Transferase</keyword>
<dbReference type="InterPro" id="IPR038120">
    <property type="entry name" value="Rpb1_funnel_sf"/>
</dbReference>
<feature type="binding site" evidence="9">
    <location>
        <position position="303"/>
    </location>
    <ligand>
        <name>Zn(2+)</name>
        <dbReference type="ChEBI" id="CHEBI:29105"/>
    </ligand>
</feature>
<feature type="compositionally biased region" description="Basic and acidic residues" evidence="10">
    <location>
        <begin position="458"/>
        <end position="468"/>
    </location>
</feature>
<feature type="domain" description="RNA polymerase Rpb1" evidence="13">
    <location>
        <begin position="95"/>
        <end position="173"/>
    </location>
</feature>
<proteinExistence type="inferred from homology"/>
<dbReference type="SUPFAM" id="SSF64484">
    <property type="entry name" value="beta and beta-prime subunits of DNA dependent RNA-polymerase"/>
    <property type="match status" value="1"/>
</dbReference>
<dbReference type="InterPro" id="IPR007066">
    <property type="entry name" value="RNA_pol_Rpb1_3"/>
</dbReference>
<evidence type="ECO:0000256" key="9">
    <source>
        <dbReference type="HAMAP-Rule" id="MF_01324"/>
    </source>
</evidence>
<dbReference type="CDD" id="cd02655">
    <property type="entry name" value="RNAP_beta'_C"/>
    <property type="match status" value="1"/>
</dbReference>
<comment type="cofactor">
    <cofactor evidence="9">
        <name>Zn(2+)</name>
        <dbReference type="ChEBI" id="CHEBI:29105"/>
    </cofactor>
    <text evidence="9">Binds 1 Zn(2+) ion per subunit.</text>
</comment>
<feature type="domain" description="RNA polymerase Rpb1" evidence="12">
    <location>
        <begin position="176"/>
        <end position="369"/>
    </location>
</feature>
<feature type="compositionally biased region" description="Basic residues" evidence="10">
    <location>
        <begin position="1374"/>
        <end position="1384"/>
    </location>
</feature>
<feature type="region of interest" description="Disordered" evidence="10">
    <location>
        <begin position="443"/>
        <end position="468"/>
    </location>
</feature>
<dbReference type="NCBIfam" id="TIGR02388">
    <property type="entry name" value="rpoC2_cyan"/>
    <property type="match status" value="1"/>
</dbReference>
<organism evidence="14 15">
    <name type="scientific">Roseofilum acuticapitatum BLCC-M154</name>
    <dbReference type="NCBI Taxonomy" id="3022444"/>
    <lineage>
        <taxon>Bacteria</taxon>
        <taxon>Bacillati</taxon>
        <taxon>Cyanobacteriota</taxon>
        <taxon>Cyanophyceae</taxon>
        <taxon>Desertifilales</taxon>
        <taxon>Desertifilaceae</taxon>
        <taxon>Roseofilum</taxon>
        <taxon>Roseofilum acuticapitatum</taxon>
    </lineage>
</organism>
<evidence type="ECO:0000256" key="7">
    <source>
        <dbReference type="ARBA" id="ARBA00023163"/>
    </source>
</evidence>
<dbReference type="InterPro" id="IPR045867">
    <property type="entry name" value="DNA-dir_RpoC_beta_prime"/>
</dbReference>
<keyword evidence="5 9" id="KW-0479">Metal-binding</keyword>
<feature type="compositionally biased region" description="Basic and acidic residues" evidence="10">
    <location>
        <begin position="1358"/>
        <end position="1373"/>
    </location>
</feature>
<evidence type="ECO:0000256" key="2">
    <source>
        <dbReference type="ARBA" id="ARBA00022478"/>
    </source>
</evidence>
<accession>A0ABT7AQQ2</accession>
<dbReference type="EMBL" id="JAQOSP010000050">
    <property type="protein sequence ID" value="MDJ1169205.1"/>
    <property type="molecule type" value="Genomic_DNA"/>
</dbReference>
<dbReference type="InterPro" id="IPR012756">
    <property type="entry name" value="DNA-dir_RpoC2_beta_pp"/>
</dbReference>
<dbReference type="Gene3D" id="1.10.1790.20">
    <property type="match status" value="1"/>
</dbReference>
<feature type="domain" description="RNA polymerase Rpb1" evidence="12">
    <location>
        <begin position="1136"/>
        <end position="1224"/>
    </location>
</feature>
<comment type="function">
    <text evidence="1 9">DNA-dependent RNA polymerase catalyzes the transcription of DNA into RNA using the four ribonucleoside triphosphates as substrates.</text>
</comment>
<keyword evidence="15" id="KW-1185">Reference proteome</keyword>
<dbReference type="NCBIfam" id="NF002724">
    <property type="entry name" value="PRK02597.1"/>
    <property type="match status" value="1"/>
</dbReference>
<comment type="similarity">
    <text evidence="9">Belongs to the RNA polymerase beta' chain family. RpoC2 subfamily.</text>
</comment>
<feature type="domain" description="RNA polymerase Rpb1" evidence="11">
    <location>
        <begin position="13"/>
        <end position="66"/>
    </location>
</feature>
<evidence type="ECO:0000256" key="10">
    <source>
        <dbReference type="SAM" id="MobiDB-lite"/>
    </source>
</evidence>
<evidence type="ECO:0000256" key="1">
    <source>
        <dbReference type="ARBA" id="ARBA00004026"/>
    </source>
</evidence>
<evidence type="ECO:0000256" key="4">
    <source>
        <dbReference type="ARBA" id="ARBA00022695"/>
    </source>
</evidence>
<dbReference type="GO" id="GO:0000428">
    <property type="term" value="C:DNA-directed RNA polymerase complex"/>
    <property type="evidence" value="ECO:0007669"/>
    <property type="project" value="UniProtKB-KW"/>
</dbReference>
<reference evidence="14 15" key="1">
    <citation type="submission" date="2023-01" db="EMBL/GenBank/DDBJ databases">
        <title>Novel diversity within Roseofilum (Cyanobacteria; Desertifilaceae) from marine benthic mats with descriptions of four novel species.</title>
        <authorList>
            <person name="Wang Y."/>
            <person name="Berthold D.E."/>
            <person name="Hu J."/>
            <person name="Lefler F.W."/>
            <person name="Laughinghouse H.D. IV."/>
        </authorList>
    </citation>
    <scope>NUCLEOTIDE SEQUENCE [LARGE SCALE GENOMIC DNA]</scope>
    <source>
        <strain evidence="14 15">BLCC-M154</strain>
    </source>
</reference>
<comment type="caution">
    <text evidence="14">The sequence shown here is derived from an EMBL/GenBank/DDBJ whole genome shotgun (WGS) entry which is preliminary data.</text>
</comment>
<dbReference type="PANTHER" id="PTHR19376:SF68">
    <property type="entry name" value="DNA-DIRECTED RNA POLYMERASE SUBUNIT BETA"/>
    <property type="match status" value="1"/>
</dbReference>
<comment type="subunit">
    <text evidence="8 9">In cyanobacteria the RNAP catalytic core is composed of 2 alpha, 1 beta, 1 beta', 1 gamma and 1 omega subunit. When a sigma factor is associated with the core the holoenzyme is formed, which can initiate transcription.</text>
</comment>
<evidence type="ECO:0000259" key="11">
    <source>
        <dbReference type="Pfam" id="PF04983"/>
    </source>
</evidence>
<feature type="compositionally biased region" description="Acidic residues" evidence="10">
    <location>
        <begin position="1391"/>
        <end position="1412"/>
    </location>
</feature>
<evidence type="ECO:0000259" key="12">
    <source>
        <dbReference type="Pfam" id="PF04998"/>
    </source>
</evidence>
<evidence type="ECO:0000256" key="5">
    <source>
        <dbReference type="ARBA" id="ARBA00022723"/>
    </source>
</evidence>
<feature type="binding site" evidence="9">
    <location>
        <position position="296"/>
    </location>
    <ligand>
        <name>Zn(2+)</name>
        <dbReference type="ChEBI" id="CHEBI:29105"/>
    </ligand>
</feature>
<dbReference type="Gene3D" id="1.10.132.30">
    <property type="match status" value="1"/>
</dbReference>
<name>A0ABT7AQQ2_9CYAN</name>
<dbReference type="Pfam" id="PF04998">
    <property type="entry name" value="RNA_pol_Rpb1_5"/>
    <property type="match status" value="2"/>
</dbReference>
<dbReference type="InterPro" id="IPR007083">
    <property type="entry name" value="RNA_pol_Rpb1_4"/>
</dbReference>
<feature type="compositionally biased region" description="Polar residues" evidence="10">
    <location>
        <begin position="446"/>
        <end position="457"/>
    </location>
</feature>
<keyword evidence="6 9" id="KW-0862">Zinc</keyword>
<dbReference type="InterPro" id="IPR007081">
    <property type="entry name" value="RNA_pol_Rpb1_5"/>
</dbReference>
<dbReference type="HAMAP" id="MF_01324">
    <property type="entry name" value="RNApol_bact_RpoC2"/>
    <property type="match status" value="1"/>
</dbReference>
<keyword evidence="2 9" id="KW-0240">DNA-directed RNA polymerase</keyword>
<dbReference type="Gene3D" id="1.10.150.390">
    <property type="match status" value="1"/>
</dbReference>
<evidence type="ECO:0000313" key="14">
    <source>
        <dbReference type="EMBL" id="MDJ1169205.1"/>
    </source>
</evidence>
<sequence length="1412" mass="154297">MTHSLPITHPMIFKNRVIDKGQLKKLIAAAFGQYGTARTSEMADRLKNLGFRFATRAGVSISVDDLQIPPSKQELLEAAEEQIREIELRYSKGEITEVERFQRVIDTWNSTSEALKDEVVRYFKATNPLNSVYMMAFSGARGNISQVRQLVGMRGLMADPQGEIISLPIKTNFREGLTVTEYIISSYGARKGLVDTALRTADSGYLTRRLVDVSQDVIIRELDCGTARGITVEAMCDGDRILIPLADRLLGRSLAEDVVSESGEVVARRNDWLSEDLAQVVAKHTKKVKVRSPLTCEAARSVCQACYGWSLAHHAPVDLGEAVGIIAAQSIGEPGTQLTMRTFHTGGVFSGAARDILAPTGGKINYAGIKTRQVQGEDGPEIQVETGGVLELIVDVEIRELDTEESPLNLSALDQKKKHNIHKIPINTGSRLLVQDGQMIKPGTIIANTPPSRAASRSTERATKDVSTDISGEVRFEGIIPEEKRDRQGSTTVIARTGGLIWVLSGEVYNLPSDAKPVVNNQDQVQSMDVLAMSNITTKHGGIVRLPDGEEGRDVEIITAQVILDQATVTIQEKGSKEIYLITTRDSQQFSLLATPGSKVTSGQVVAELIDDRYRTNTGGTLKYAGIETKRRSGSGKYGQEVVKGGTLLWIPEESHEVNKDISLLLVEDGQYVEAGTEVVKDIFCQTSGIVTVVQKNDILREIIVKPGTLHLITDPEDMPAEGMVRPPETVMGEEVEALSYLEIVQTPEGMGALLRPVTEFPVSDSPPGPSTSTGEKDLIQLRTAQRLPYKDGERIKSVQGVDLVRTHLLLEINPDYLGEGSGEKRSSLEGLELVADIELIPAPELNQTTEDGEEIEVMRLQLVILESLLIRREGIADLTQGQIRTQLLVQEGAEVKPGDVIASTEILCNSPGEIAGLRNDDEQVRRLLVVRPRDLFTVDLGDKIDQLQVQEGNLLVAGTEVVPGIRLTESSQVELIDSTDKTMVLRLARPYRVSPGAILHLGDGGLVQRGDKLVLLVFERAKTGDIIQGLPRIEELLEARKPKEACVLARRPGEVQAVEGEDDLRSIRVVEIDGTMTTYTLLPGQSLMVVEGERVEAGTPISDGQQNPHELLEIKFNWYLEQGMSHYEAAMGALAQVQQFLVDAVQGVYQSQGIDIADKHIEVIVRQMTCKVRLDDGGDTTMLPGELMELYQVEQVNEAMSITGGAPAKYTPVLLGITKASLNTDSFISAASFQETTRVLTEAAIEGKSDWLRGLKENVIIGRLIPAGTGFNAYEEGRGPMAPDYDAGIDLDDEIVGSGLSDSFLSGHGYSGAADDSEYGVMSDEFSSGSGRNISYPMFDNSDSDVDDLQDLVVDDRTAYRLDPKSSGDKSSAKKRKTPKGKVKKPDPILDMDLELDDEELIYDPMEDQED</sequence>
<evidence type="ECO:0000313" key="15">
    <source>
        <dbReference type="Proteomes" id="UP001235303"/>
    </source>
</evidence>
<keyword evidence="4 9" id="KW-0548">Nucleotidyltransferase</keyword>
<dbReference type="PANTHER" id="PTHR19376">
    <property type="entry name" value="DNA-DIRECTED RNA POLYMERASE"/>
    <property type="match status" value="1"/>
</dbReference>
<dbReference type="Pfam" id="PF04983">
    <property type="entry name" value="RNA_pol_Rpb1_3"/>
    <property type="match status" value="1"/>
</dbReference>
<gene>
    <name evidence="9" type="primary">rpoC2</name>
    <name evidence="14" type="ORF">PMG71_07190</name>
</gene>
<evidence type="ECO:0000256" key="8">
    <source>
        <dbReference type="ARBA" id="ARBA00025825"/>
    </source>
</evidence>
<protein>
    <recommendedName>
        <fullName evidence="9">DNA-directed RNA polymerase subunit beta'</fullName>
        <shortName evidence="9">RNAP subunit beta'</shortName>
        <ecNumber evidence="9">2.7.7.6</ecNumber>
    </recommendedName>
    <alternativeName>
        <fullName evidence="9">RNA polymerase subunit beta'</fullName>
    </alternativeName>
    <alternativeName>
        <fullName evidence="9">Transcriptase subunit beta'</fullName>
    </alternativeName>
</protein>
<feature type="binding site" evidence="9">
    <location>
        <position position="224"/>
    </location>
    <ligand>
        <name>Zn(2+)</name>
        <dbReference type="ChEBI" id="CHEBI:29105"/>
    </ligand>
</feature>
<dbReference type="Pfam" id="PF05000">
    <property type="entry name" value="RNA_pol_Rpb1_4"/>
    <property type="match status" value="1"/>
</dbReference>
<dbReference type="Proteomes" id="UP001235303">
    <property type="component" value="Unassembled WGS sequence"/>
</dbReference>
<feature type="region of interest" description="Disordered" evidence="10">
    <location>
        <begin position="1358"/>
        <end position="1412"/>
    </location>
</feature>
<dbReference type="InterPro" id="IPR042102">
    <property type="entry name" value="RNA_pol_Rpb1_3_sf"/>
</dbReference>